<comment type="caution">
    <text evidence="2">The sequence shown here is derived from an EMBL/GenBank/DDBJ whole genome shotgun (WGS) entry which is preliminary data.</text>
</comment>
<feature type="transmembrane region" description="Helical" evidence="1">
    <location>
        <begin position="145"/>
        <end position="164"/>
    </location>
</feature>
<evidence type="ECO:0000313" key="2">
    <source>
        <dbReference type="EMBL" id="KWV50434.1"/>
    </source>
</evidence>
<feature type="transmembrane region" description="Helical" evidence="1">
    <location>
        <begin position="390"/>
        <end position="407"/>
    </location>
</feature>
<dbReference type="RefSeq" id="WP_062371451.1">
    <property type="nucleotide sequence ID" value="NZ_LNCD01000085.1"/>
</dbReference>
<dbReference type="EMBL" id="LNCD01000085">
    <property type="protein sequence ID" value="KWV50434.1"/>
    <property type="molecule type" value="Genomic_DNA"/>
</dbReference>
<reference evidence="2 3" key="1">
    <citation type="submission" date="2015-11" db="EMBL/GenBank/DDBJ databases">
        <title>Draft Genome Sequence of the Strain BR 10423 (Rhizobium sp.) isolated from nodules of Mimosa pudica.</title>
        <authorList>
            <person name="Barauna A.C."/>
            <person name="Zilli J.E."/>
            <person name="Simoes-Araujo J.L."/>
            <person name="Reis V.M."/>
            <person name="James E.K."/>
            <person name="Reis F.B.Jr."/>
            <person name="Rouws L.F."/>
            <person name="Passos S.R."/>
            <person name="Gois S.R."/>
        </authorList>
    </citation>
    <scope>NUCLEOTIDE SEQUENCE [LARGE SCALE GENOMIC DNA]</scope>
    <source>
        <strain evidence="2 3">BR10423</strain>
    </source>
</reference>
<dbReference type="OrthoDB" id="1082056at2"/>
<feature type="transmembrane region" description="Helical" evidence="1">
    <location>
        <begin position="26"/>
        <end position="45"/>
    </location>
</feature>
<keyword evidence="1" id="KW-1133">Transmembrane helix</keyword>
<feature type="transmembrane region" description="Helical" evidence="1">
    <location>
        <begin position="203"/>
        <end position="234"/>
    </location>
</feature>
<evidence type="ECO:0008006" key="4">
    <source>
        <dbReference type="Google" id="ProtNLM"/>
    </source>
</evidence>
<feature type="transmembrane region" description="Helical" evidence="1">
    <location>
        <begin position="413"/>
        <end position="430"/>
    </location>
</feature>
<feature type="transmembrane region" description="Helical" evidence="1">
    <location>
        <begin position="365"/>
        <end position="383"/>
    </location>
</feature>
<gene>
    <name evidence="2" type="ORF">AS026_09510</name>
</gene>
<feature type="transmembrane region" description="Helical" evidence="1">
    <location>
        <begin position="246"/>
        <end position="266"/>
    </location>
</feature>
<keyword evidence="1" id="KW-0472">Membrane</keyword>
<feature type="transmembrane region" description="Helical" evidence="1">
    <location>
        <begin position="442"/>
        <end position="462"/>
    </location>
</feature>
<keyword evidence="3" id="KW-1185">Reference proteome</keyword>
<organism evidence="2 3">
    <name type="scientific">Rhizobium altiplani</name>
    <dbReference type="NCBI Taxonomy" id="1864509"/>
    <lineage>
        <taxon>Bacteria</taxon>
        <taxon>Pseudomonadati</taxon>
        <taxon>Pseudomonadota</taxon>
        <taxon>Alphaproteobacteria</taxon>
        <taxon>Hyphomicrobiales</taxon>
        <taxon>Rhizobiaceae</taxon>
        <taxon>Rhizobium/Agrobacterium group</taxon>
        <taxon>Rhizobium</taxon>
    </lineage>
</organism>
<sequence length="613" mass="65021">MTNVAQMIAGSTSASPIAKLRAMMTLLWPSVLFYSAVLIAAILALKLPSATDYVGADNDDGMRLVEVRDFLNGQGWFDLMQYRMGLGDGTLMHWSRLIDLPIATLIRFFGFFFPQERAEAVALAVWPLSLIVPSLWAMGLAGRRIGGTFGMHVALGLTALLLVANNRFLPGAIDHHNVQFALVAIMTAMLLDENHRPLSYAVAGLAAAMAIAIGAETTPFVAVVCVVVAVSWAWEGEPFARAAKAFGLALGLSISLLFVGTVPPRLYSAVTCDNLSLGYYSLAAIGGGLLLFAATFASGRSRLLRFAAVGGIGAVVLVSAVTIAPQCLHSPLADLDPLLVELWLDRVQEAQSILGANWQDPFTLGFYYSTGAFALAVCMFRLAYGDRVRVHLVLLSLLAVSWTIAAVQVRGTAFSNLLAILPLTLLIIDMRRLSASDSEDVAAAFCYLSTVLLSVAAVWGLAGGLIGMQMGNGESILQTAPAKPSCSSKSSIAPLADLPAGLVVAPSDVGVSILRFTGNRILAAPYHRNQGGMLTEIHIGLAEPQEAEAFLKGVGATVLAYCADNPQTRELTKMKPDGLYAQLAKGVVPAYLQSIPTPEGAPIRLFRYVPTGS</sequence>
<dbReference type="AlphaFoldDB" id="A0A120FKB0"/>
<feature type="transmembrane region" description="Helical" evidence="1">
    <location>
        <begin position="278"/>
        <end position="296"/>
    </location>
</feature>
<keyword evidence="1" id="KW-0812">Transmembrane</keyword>
<name>A0A120FKB0_9HYPH</name>
<dbReference type="Proteomes" id="UP000068164">
    <property type="component" value="Unassembled WGS sequence"/>
</dbReference>
<accession>A0A120FKB0</accession>
<evidence type="ECO:0000256" key="1">
    <source>
        <dbReference type="SAM" id="Phobius"/>
    </source>
</evidence>
<evidence type="ECO:0000313" key="3">
    <source>
        <dbReference type="Proteomes" id="UP000068164"/>
    </source>
</evidence>
<feature type="transmembrane region" description="Helical" evidence="1">
    <location>
        <begin position="303"/>
        <end position="324"/>
    </location>
</feature>
<protein>
    <recommendedName>
        <fullName evidence="4">Polysaccharide biosynthesis protein GtrA</fullName>
    </recommendedName>
</protein>
<proteinExistence type="predicted"/>
<feature type="transmembrane region" description="Helical" evidence="1">
    <location>
        <begin position="120"/>
        <end position="139"/>
    </location>
</feature>